<keyword evidence="1" id="KW-0812">Transmembrane</keyword>
<dbReference type="AlphaFoldDB" id="A0A2X2SJS6"/>
<sequence>MKARNIIIFILVCIALFFYVNFFYAIKVPYFSYEAMSKTFSVLIFSFVGMFVYFWFQKKDSEHS</sequence>
<protein>
    <submittedName>
        <fullName evidence="2">Uncharacterized protein</fullName>
    </submittedName>
</protein>
<dbReference type="EMBL" id="UAVS01000001">
    <property type="protein sequence ID" value="SQA93332.1"/>
    <property type="molecule type" value="Genomic_DNA"/>
</dbReference>
<name>A0A2X2SJS6_CAPOC</name>
<gene>
    <name evidence="3" type="ORF">NCTC11458_00855</name>
    <name evidence="2" type="ORF">NCTC11545_00698</name>
</gene>
<proteinExistence type="predicted"/>
<evidence type="ECO:0000313" key="2">
    <source>
        <dbReference type="EMBL" id="SQA93332.1"/>
    </source>
</evidence>
<organism evidence="2 4">
    <name type="scientific">Capnocytophaga ochracea</name>
    <dbReference type="NCBI Taxonomy" id="1018"/>
    <lineage>
        <taxon>Bacteria</taxon>
        <taxon>Pseudomonadati</taxon>
        <taxon>Bacteroidota</taxon>
        <taxon>Flavobacteriia</taxon>
        <taxon>Flavobacteriales</taxon>
        <taxon>Flavobacteriaceae</taxon>
        <taxon>Capnocytophaga</taxon>
    </lineage>
</organism>
<dbReference type="Proteomes" id="UP000250169">
    <property type="component" value="Unassembled WGS sequence"/>
</dbReference>
<feature type="transmembrane region" description="Helical" evidence="1">
    <location>
        <begin position="7"/>
        <end position="26"/>
    </location>
</feature>
<dbReference type="EMBL" id="UYIQ01000001">
    <property type="protein sequence ID" value="VDG81563.1"/>
    <property type="molecule type" value="Genomic_DNA"/>
</dbReference>
<reference evidence="2 4" key="1">
    <citation type="submission" date="2018-06" db="EMBL/GenBank/DDBJ databases">
        <authorList>
            <consortium name="Pathogen Informatics"/>
            <person name="Doyle S."/>
        </authorList>
    </citation>
    <scope>NUCLEOTIDE SEQUENCE [LARGE SCALE GENOMIC DNA]</scope>
    <source>
        <strain evidence="2 4">NCTC11545</strain>
    </source>
</reference>
<evidence type="ECO:0000256" key="1">
    <source>
        <dbReference type="SAM" id="Phobius"/>
    </source>
</evidence>
<keyword evidence="1" id="KW-0472">Membrane</keyword>
<keyword evidence="1" id="KW-1133">Transmembrane helix</keyword>
<accession>A0A2X2SJS6</accession>
<feature type="transmembrane region" description="Helical" evidence="1">
    <location>
        <begin position="38"/>
        <end position="56"/>
    </location>
</feature>
<evidence type="ECO:0000313" key="4">
    <source>
        <dbReference type="Proteomes" id="UP000250169"/>
    </source>
</evidence>
<evidence type="ECO:0000313" key="5">
    <source>
        <dbReference type="Proteomes" id="UP000276733"/>
    </source>
</evidence>
<reference evidence="3 5" key="2">
    <citation type="submission" date="2018-11" db="EMBL/GenBank/DDBJ databases">
        <authorList>
            <consortium name="Pathogen Informatics"/>
        </authorList>
    </citation>
    <scope>NUCLEOTIDE SEQUENCE [LARGE SCALE GENOMIC DNA]</scope>
    <source>
        <strain evidence="3 5">NCTC11458</strain>
    </source>
</reference>
<evidence type="ECO:0000313" key="3">
    <source>
        <dbReference type="EMBL" id="VDG81563.1"/>
    </source>
</evidence>
<dbReference type="Proteomes" id="UP000276733">
    <property type="component" value="Unassembled WGS sequence"/>
</dbReference>